<dbReference type="SMART" id="SM00082">
    <property type="entry name" value="LRRCT"/>
    <property type="match status" value="1"/>
</dbReference>
<feature type="domain" description="Ig-like" evidence="15">
    <location>
        <begin position="1502"/>
        <end position="1591"/>
    </location>
</feature>
<feature type="domain" description="Ig-like" evidence="15">
    <location>
        <begin position="1695"/>
        <end position="1785"/>
    </location>
</feature>
<feature type="domain" description="Ig-like" evidence="15">
    <location>
        <begin position="1892"/>
        <end position="1991"/>
    </location>
</feature>
<dbReference type="SMART" id="SM00408">
    <property type="entry name" value="IGc2"/>
    <property type="match status" value="12"/>
</dbReference>
<feature type="region of interest" description="Disordered" evidence="13">
    <location>
        <begin position="780"/>
        <end position="827"/>
    </location>
</feature>
<feature type="domain" description="Ig-like" evidence="15">
    <location>
        <begin position="1994"/>
        <end position="2081"/>
    </location>
</feature>
<organism evidence="16 17">
    <name type="scientific">Coilia grayii</name>
    <name type="common">Gray's grenadier anchovy</name>
    <dbReference type="NCBI Taxonomy" id="363190"/>
    <lineage>
        <taxon>Eukaryota</taxon>
        <taxon>Metazoa</taxon>
        <taxon>Chordata</taxon>
        <taxon>Craniata</taxon>
        <taxon>Vertebrata</taxon>
        <taxon>Euteleostomi</taxon>
        <taxon>Actinopterygii</taxon>
        <taxon>Neopterygii</taxon>
        <taxon>Teleostei</taxon>
        <taxon>Clupei</taxon>
        <taxon>Clupeiformes</taxon>
        <taxon>Clupeoidei</taxon>
        <taxon>Engraulidae</taxon>
        <taxon>Coilinae</taxon>
        <taxon>Coilia</taxon>
    </lineage>
</organism>
<dbReference type="InterPro" id="IPR032675">
    <property type="entry name" value="LRR_dom_sf"/>
</dbReference>
<dbReference type="PANTHER" id="PTHR45842">
    <property type="entry name" value="SYNAPTIC ADHESION-LIKE MOLECULE SALM"/>
    <property type="match status" value="1"/>
</dbReference>
<dbReference type="FunFam" id="3.80.10.10:FF:000103">
    <property type="entry name" value="Immunoglobulin superfamily member 10"/>
    <property type="match status" value="1"/>
</dbReference>
<evidence type="ECO:0000256" key="10">
    <source>
        <dbReference type="ARBA" id="ARBA00023157"/>
    </source>
</evidence>
<evidence type="ECO:0000313" key="16">
    <source>
        <dbReference type="EMBL" id="KAL2081693.1"/>
    </source>
</evidence>
<feature type="compositionally biased region" description="Polar residues" evidence="13">
    <location>
        <begin position="1347"/>
        <end position="1359"/>
    </location>
</feature>
<dbReference type="FunFam" id="2.60.40.10:FF:001402">
    <property type="entry name" value="Matrix remodeling associated 5"/>
    <property type="match status" value="1"/>
</dbReference>
<dbReference type="Gene3D" id="3.80.10.10">
    <property type="entry name" value="Ribonuclease Inhibitor"/>
    <property type="match status" value="2"/>
</dbReference>
<feature type="compositionally biased region" description="Low complexity" evidence="13">
    <location>
        <begin position="1436"/>
        <end position="1451"/>
    </location>
</feature>
<keyword evidence="17" id="KW-1185">Reference proteome</keyword>
<feature type="signal peptide" evidence="14">
    <location>
        <begin position="1"/>
        <end position="23"/>
    </location>
</feature>
<evidence type="ECO:0000259" key="15">
    <source>
        <dbReference type="PROSITE" id="PS50835"/>
    </source>
</evidence>
<name>A0ABD1J6U9_9TELE</name>
<dbReference type="InterPro" id="IPR050467">
    <property type="entry name" value="LRFN"/>
</dbReference>
<keyword evidence="7" id="KW-0677">Repeat</keyword>
<evidence type="ECO:0000256" key="4">
    <source>
        <dbReference type="ARBA" id="ARBA00022614"/>
    </source>
</evidence>
<feature type="domain" description="Ig-like" evidence="15">
    <location>
        <begin position="2382"/>
        <end position="2475"/>
    </location>
</feature>
<dbReference type="GO" id="GO:0005576">
    <property type="term" value="C:extracellular region"/>
    <property type="evidence" value="ECO:0007669"/>
    <property type="project" value="UniProtKB-SubCell"/>
</dbReference>
<reference evidence="16 17" key="1">
    <citation type="submission" date="2024-09" db="EMBL/GenBank/DDBJ databases">
        <title>A chromosome-level genome assembly of Gray's grenadier anchovy, Coilia grayii.</title>
        <authorList>
            <person name="Fu Z."/>
        </authorList>
    </citation>
    <scope>NUCLEOTIDE SEQUENCE [LARGE SCALE GENOMIC DNA]</scope>
    <source>
        <strain evidence="16">G4</strain>
        <tissue evidence="16">Muscle</tissue>
    </source>
</reference>
<evidence type="ECO:0000256" key="8">
    <source>
        <dbReference type="ARBA" id="ARBA00022989"/>
    </source>
</evidence>
<feature type="region of interest" description="Disordered" evidence="13">
    <location>
        <begin position="989"/>
        <end position="1062"/>
    </location>
</feature>
<gene>
    <name evidence="16" type="ORF">ACEWY4_023546</name>
</gene>
<feature type="domain" description="Ig-like" evidence="15">
    <location>
        <begin position="483"/>
        <end position="542"/>
    </location>
</feature>
<dbReference type="InterPro" id="IPR003599">
    <property type="entry name" value="Ig_sub"/>
</dbReference>
<dbReference type="FunFam" id="2.60.40.10:FF:000537">
    <property type="entry name" value="immunoglobulin superfamily member 10"/>
    <property type="match status" value="1"/>
</dbReference>
<dbReference type="CDD" id="cd00096">
    <property type="entry name" value="Ig"/>
    <property type="match status" value="4"/>
</dbReference>
<dbReference type="Pfam" id="PF13855">
    <property type="entry name" value="LRR_8"/>
    <property type="match status" value="1"/>
</dbReference>
<keyword evidence="12" id="KW-0393">Immunoglobulin domain</keyword>
<keyword evidence="6 14" id="KW-0732">Signal</keyword>
<feature type="chain" id="PRO_5044806495" description="Ig-like domain-containing protein" evidence="14">
    <location>
        <begin position="24"/>
        <end position="2477"/>
    </location>
</feature>
<evidence type="ECO:0000256" key="1">
    <source>
        <dbReference type="ARBA" id="ARBA00004167"/>
    </source>
</evidence>
<evidence type="ECO:0000256" key="2">
    <source>
        <dbReference type="ARBA" id="ARBA00004613"/>
    </source>
</evidence>
<sequence length="2477" mass="275081">MGLPGTIILVLMLLESMLGVGLCCPHPCACYLPTEVHCTFRSLLRVPAGIPKQVERMNLGFNTINQMTESSFAGLRKLDLLMLHGNDIHNIPRGAFQDLMSLQVLKMSYNKVRVITGHTLFGLLSLVRLHLDHNRIEFIHPDAFHGMTSLRLVNLEGNYIQQLHPSTFSTFSLMQQFPLSTIKHLHLADNMLITLPKNMLKNMPQLENLFIYGNPWSCDCRMNHFLDWITSHPGVLKCKKDKGYPKGHLCPMCTSPKHLAKKTVSGLEDLPCTRPVITSMEKDPTSEPIPNELLTIDELREPFGNITFNLSDEHGNKVDLSCRIEEPGVSTKIGWEMDSVQIVTNMTLFLNLDCPIEREDYERLWKLIAYYSEAPVHLQREIMLSKEPKLSYRYRQDVERDAYYYTGVRANIISQPSWLMQSSLNIRLNRPHSTGKNIKLFLGTHFSSNFETEMIRQQRREWVMIEHNNKTQTTMTALVRGMIEMDCNVLSSGHSSVSWLLPDGSKIKAPYTSADNRIVAFSSGKLVIKTLSHNDAGVYYCTGQVKNDLDFLQFRLAVVESSAPPPSDKAGPVVAHSVGEPISLPCTTSASPDAEIYWIFPDGSKASIRANSSKAYVFSNGTLFMPHSQLSNSGYYKCVAINPHGTDTLASKVTITRRESLQPLKRYPMRPQSAAGISTKIKSFIDDTDESSGDYGNWGKTQHNLNSVHINRPRIPHPRNVGNLHRYPQRRLPDHRKPIRKGYNGQNRKNNPEIRRKSGASKATIDPQKWADILAKIRQKTAPKTTAPSPIHTSALVKEVPPEDPSNSKKPEPLDSTEGSTPDDTALPKEELNILNTPQIPLQIPQHQTVTVPNHTTYQTNDIYQLYTPKLNTVLKQQNPLLDTAVKPTLAAGYINTQNGLPNSIKTEGKNGLYETHTAKMVTKQAFTVSLTTQQPKLAVTVEDSDTPLHGVKVDPVVNTNNTVKEISLTSVFTTSIPTVKSSSTAVAKQGAPFNSAPSRSNIQWSSRRQYGNRRRMNRLRPRLPPRLATAEPQQPLASTTPSLLVKSTEGPEVRKSTLPSSASLTKNTVAISKSTLSAQEDTILKRKEQLSHDYAESGKQPVPPESTSLPLLSLVTPQGKPQGHQHTASTVAIPTPEPGHKSVSVAAGHEESMQVIADLELDEIFSEHVATTLSYITSHVPPQLQVRSEHTSRESTSHPLDQGQDFITVKDMSVSQNNNAEHSEESLLFFSTTIQPITTPSESHRATPPTLNTESPQSLTQLYISASQLEHSEAFPIAETPMAGETRQNELQHKQDNDFEQRHITEATTEPVITTDITTTTLSIATILTSTTTTATPKRTAISTAASSRLQPSLTLPDNSREGQTLRYPEGNYIPEQNSGRVPSTNYRNPYYPNNKNTFIIRRPDINKMSSVTTFPEQNGKVNTQRSMTTKLPITSSVATTSSTTRIPTTVLNTPSSSKFKSPHQTSKSSTTSRHSTTVFSSNTYKSPQRPATVPGLKVKPKITTSNIYTFMVNASTNVQLPCDAIGEPKPFLTWTKVSTGAIMSANSQLQRFEVLPNGTIVIRNVQLQDRGQYLCTAQNLYGVDKMTITLFVLAQQPKVLTQRHRDVTVYLGESTSLECRAQGLPEPHITWVLPDRVVLQTVSTSEQRVMLLPNGTLQVRQINYPDRGIYKCIASNVAGADTLSVRLHIAALPPMIQQPHHENFTLLEGQPVYINCSAKGAPQPAILWMVFDGTQIRPSQFVKGNMFVFPNGTLYIRNLSVKDSGRYECMAINSVGAAKRTVSLVVKKNTATAKITSTSPYSTDVLYGETLHLDCVANGDPAPRIVWRTPSKKLIDAYYSFDRRMKVYSNGTLLIQQVTDKDEGDYLCVARNKMGDDYVLLKANVMMKAARIEGKQVNSQKVSYGGDLKVDCIASGLPNPEIRWSLPDGTMINSVMQSDNRGVRTRRYVLFDNGTLYFNEVGMKEEGDYTCYAENRLGKDEMKVHIKVVAAPPVIRNINHEIIKVNYGDTVALKCSAKGEPTPTITWLSPTSRIIPPVSDKYQLHSDGTLLIQKVQRLDNGTYTCTARNTAGMERKLVTLEVLVSAPTINGLQNSVSSTQETALRDQRMLLHCKAEGTPMPRVMWVLPENVVLPAPYYGSRITVHRNGTLDIRSLRTTDSVQLLCIARNEGGEARLQVSLDVIDEVEKPKLRNPATETMSLTNGVSMILNCSIEGRPAPQVTWILPNSTTITSGTTIFRFHHRPDGTLFIKNPSPSEMGRYRCVGRNSAGFVERTIILESGKKPDINNKYNSVVSIINGENLRLNCLSKGTPYPRVTWTLPSGVVLVRPQTMGRYTVLENGTLMVQQASVYDRGTYQCKSTNEHGTSVLSVPVIVIAYPPRITNGPAAVTYARPGVAIQLNCMVIGIPKADISWEMPDKTVFRTGTQPRVYGNKYLHPQGSLVIQNPSSRDTGFYKCTAKNVVGSDMKSTYLHVF</sequence>
<keyword evidence="10" id="KW-1015">Disulfide bond</keyword>
<evidence type="ECO:0000256" key="9">
    <source>
        <dbReference type="ARBA" id="ARBA00023136"/>
    </source>
</evidence>
<evidence type="ECO:0000256" key="12">
    <source>
        <dbReference type="ARBA" id="ARBA00023319"/>
    </source>
</evidence>
<evidence type="ECO:0000256" key="13">
    <source>
        <dbReference type="SAM" id="MobiDB-lite"/>
    </source>
</evidence>
<feature type="region of interest" description="Disordered" evidence="13">
    <location>
        <begin position="1118"/>
        <end position="1144"/>
    </location>
</feature>
<feature type="domain" description="Ig-like" evidence="15">
    <location>
        <begin position="2286"/>
        <end position="2376"/>
    </location>
</feature>
<dbReference type="InterPro" id="IPR003598">
    <property type="entry name" value="Ig_sub2"/>
</dbReference>
<feature type="region of interest" description="Disordered" evidence="13">
    <location>
        <begin position="1347"/>
        <end position="1391"/>
    </location>
</feature>
<feature type="compositionally biased region" description="Polar residues" evidence="13">
    <location>
        <begin position="996"/>
        <end position="1010"/>
    </location>
</feature>
<keyword evidence="4" id="KW-0433">Leucine-rich repeat</keyword>
<dbReference type="InterPro" id="IPR001611">
    <property type="entry name" value="Leu-rich_rpt"/>
</dbReference>
<comment type="subcellular location">
    <subcellularLocation>
        <location evidence="1">Membrane</location>
        <topology evidence="1">Single-pass membrane protein</topology>
    </subcellularLocation>
    <subcellularLocation>
        <location evidence="2">Secreted</location>
    </subcellularLocation>
</comment>
<feature type="region of interest" description="Disordered" evidence="13">
    <location>
        <begin position="1436"/>
        <end position="1498"/>
    </location>
</feature>
<keyword evidence="3" id="KW-0964">Secreted</keyword>
<dbReference type="Pfam" id="PF13927">
    <property type="entry name" value="Ig_3"/>
    <property type="match status" value="4"/>
</dbReference>
<dbReference type="FunFam" id="2.60.40.10:FF:001433">
    <property type="entry name" value="Matrix remodeling associated 5"/>
    <property type="match status" value="1"/>
</dbReference>
<protein>
    <recommendedName>
        <fullName evidence="15">Ig-like domain-containing protein</fullName>
    </recommendedName>
</protein>
<evidence type="ECO:0000256" key="7">
    <source>
        <dbReference type="ARBA" id="ARBA00022737"/>
    </source>
</evidence>
<dbReference type="InterPro" id="IPR000483">
    <property type="entry name" value="Cys-rich_flank_reg_C"/>
</dbReference>
<feature type="compositionally biased region" description="Polar residues" evidence="13">
    <location>
        <begin position="1032"/>
        <end position="1043"/>
    </location>
</feature>
<dbReference type="FunFam" id="2.60.40.10:FF:000063">
    <property type="entry name" value="neural cell adhesion molecule L1"/>
    <property type="match status" value="1"/>
</dbReference>
<dbReference type="SUPFAM" id="SSF48726">
    <property type="entry name" value="Immunoglobulin"/>
    <property type="match status" value="12"/>
</dbReference>
<dbReference type="PROSITE" id="PS50835">
    <property type="entry name" value="IG_LIKE"/>
    <property type="match status" value="12"/>
</dbReference>
<comment type="caution">
    <text evidence="16">The sequence shown here is derived from an EMBL/GenBank/DDBJ whole genome shotgun (WGS) entry which is preliminary data.</text>
</comment>
<proteinExistence type="predicted"/>
<feature type="region of interest" description="Disordered" evidence="13">
    <location>
        <begin position="710"/>
        <end position="767"/>
    </location>
</feature>
<dbReference type="EMBL" id="JBHFQA010000020">
    <property type="protein sequence ID" value="KAL2081693.1"/>
    <property type="molecule type" value="Genomic_DNA"/>
</dbReference>
<dbReference type="FunFam" id="2.60.40.10:FF:000032">
    <property type="entry name" value="palladin isoform X1"/>
    <property type="match status" value="1"/>
</dbReference>
<keyword evidence="8" id="KW-1133">Transmembrane helix</keyword>
<dbReference type="InterPro" id="IPR013783">
    <property type="entry name" value="Ig-like_fold"/>
</dbReference>
<dbReference type="Pfam" id="PF07679">
    <property type="entry name" value="I-set"/>
    <property type="match status" value="7"/>
</dbReference>
<dbReference type="SUPFAM" id="SSF52058">
    <property type="entry name" value="L domain-like"/>
    <property type="match status" value="1"/>
</dbReference>
<dbReference type="FunFam" id="2.60.40.10:FF:000076">
    <property type="entry name" value="Leucine-rich repeat and Ig domain-containing 4"/>
    <property type="match status" value="1"/>
</dbReference>
<evidence type="ECO:0000313" key="17">
    <source>
        <dbReference type="Proteomes" id="UP001591681"/>
    </source>
</evidence>
<feature type="domain" description="Ig-like" evidence="15">
    <location>
        <begin position="1599"/>
        <end position="1686"/>
    </location>
</feature>
<feature type="domain" description="Ig-like" evidence="15">
    <location>
        <begin position="2191"/>
        <end position="2281"/>
    </location>
</feature>
<dbReference type="InterPro" id="IPR013098">
    <property type="entry name" value="Ig_I-set"/>
</dbReference>
<feature type="compositionally biased region" description="Basic residues" evidence="13">
    <location>
        <begin position="1011"/>
        <end position="1024"/>
    </location>
</feature>
<feature type="compositionally biased region" description="Low complexity" evidence="13">
    <location>
        <begin position="1467"/>
        <end position="1483"/>
    </location>
</feature>
<dbReference type="PANTHER" id="PTHR45842:SF4">
    <property type="entry name" value="MATRIX-REMODELING-ASSOCIATED PROTEIN 5"/>
    <property type="match status" value="1"/>
</dbReference>
<dbReference type="SMART" id="SM00409">
    <property type="entry name" value="IG"/>
    <property type="match status" value="12"/>
</dbReference>
<dbReference type="FunFam" id="2.60.40.10:FF:001306">
    <property type="entry name" value="Matrix remodeling associated 5"/>
    <property type="match status" value="1"/>
</dbReference>
<evidence type="ECO:0000256" key="5">
    <source>
        <dbReference type="ARBA" id="ARBA00022692"/>
    </source>
</evidence>
<dbReference type="GO" id="GO:0016020">
    <property type="term" value="C:membrane"/>
    <property type="evidence" value="ECO:0007669"/>
    <property type="project" value="UniProtKB-SubCell"/>
</dbReference>
<dbReference type="InterPro" id="IPR007110">
    <property type="entry name" value="Ig-like_dom"/>
</dbReference>
<evidence type="ECO:0000256" key="11">
    <source>
        <dbReference type="ARBA" id="ARBA00023180"/>
    </source>
</evidence>
<keyword evidence="9" id="KW-0472">Membrane</keyword>
<evidence type="ECO:0000256" key="6">
    <source>
        <dbReference type="ARBA" id="ARBA00022729"/>
    </source>
</evidence>
<dbReference type="Gene3D" id="2.60.40.10">
    <property type="entry name" value="Immunoglobulins"/>
    <property type="match status" value="12"/>
</dbReference>
<dbReference type="FunFam" id="2.60.40.10:FF:000621">
    <property type="entry name" value="Immunoglobulin superfamily member 10"/>
    <property type="match status" value="1"/>
</dbReference>
<dbReference type="SMART" id="SM00369">
    <property type="entry name" value="LRR_TYP"/>
    <property type="match status" value="5"/>
</dbReference>
<dbReference type="InterPro" id="IPR003591">
    <property type="entry name" value="Leu-rich_rpt_typical-subtyp"/>
</dbReference>
<keyword evidence="11" id="KW-0325">Glycoprotein</keyword>
<evidence type="ECO:0000256" key="3">
    <source>
        <dbReference type="ARBA" id="ARBA00022525"/>
    </source>
</evidence>
<accession>A0ABD1J6U9</accession>
<feature type="domain" description="Ig-like" evidence="15">
    <location>
        <begin position="1795"/>
        <end position="1888"/>
    </location>
</feature>
<feature type="compositionally biased region" description="Polar residues" evidence="13">
    <location>
        <begin position="782"/>
        <end position="792"/>
    </location>
</feature>
<dbReference type="InterPro" id="IPR036179">
    <property type="entry name" value="Ig-like_dom_sf"/>
</dbReference>
<feature type="domain" description="Ig-like" evidence="15">
    <location>
        <begin position="2089"/>
        <end position="2181"/>
    </location>
</feature>
<feature type="compositionally biased region" description="Polar residues" evidence="13">
    <location>
        <begin position="1452"/>
        <end position="1466"/>
    </location>
</feature>
<dbReference type="FunFam" id="2.60.40.10:FF:001377">
    <property type="entry name" value="Matrix remodeling associated 5"/>
    <property type="match status" value="1"/>
</dbReference>
<keyword evidence="5" id="KW-0812">Transmembrane</keyword>
<evidence type="ECO:0000256" key="14">
    <source>
        <dbReference type="SAM" id="SignalP"/>
    </source>
</evidence>
<feature type="domain" description="Ig-like" evidence="15">
    <location>
        <begin position="564"/>
        <end position="656"/>
    </location>
</feature>
<dbReference type="Proteomes" id="UP001591681">
    <property type="component" value="Unassembled WGS sequence"/>
</dbReference>